<gene>
    <name evidence="1" type="ORF">HBF25_17405</name>
</gene>
<dbReference type="NCBIfam" id="TIGR02532">
    <property type="entry name" value="IV_pilin_GFxxxE"/>
    <property type="match status" value="1"/>
</dbReference>
<organism evidence="1 2">
    <name type="scientific">Luteibacter anthropi</name>
    <dbReference type="NCBI Taxonomy" id="564369"/>
    <lineage>
        <taxon>Bacteria</taxon>
        <taxon>Pseudomonadati</taxon>
        <taxon>Pseudomonadota</taxon>
        <taxon>Gammaproteobacteria</taxon>
        <taxon>Lysobacterales</taxon>
        <taxon>Rhodanobacteraceae</taxon>
        <taxon>Luteibacter</taxon>
    </lineage>
</organism>
<name>A0A7X5ZJU3_9GAMM</name>
<dbReference type="AlphaFoldDB" id="A0A7X5ZJU3"/>
<proteinExistence type="predicted"/>
<dbReference type="RefSeq" id="WP_166950635.1">
    <property type="nucleotide sequence ID" value="NZ_JAARLZ010000010.1"/>
</dbReference>
<sequence>MKSVERGFSLMEVLAALALLSIVLLGVYSGISTATRIVRSGDDAIQRMDEIRSAQTFMRDELAQALVIPFGETDDGDPLIFTGDAHTIRFVAPLPGYLSRMGAQLITMKLVDDDDDHSQRGRQRLEVTLSLLPPDGDDPKPLGDPEILLRGIAKGGFSYRGLDEQNRPTDWIDEWKDNRRTPSMVRVKLDVDGGVVFPDFVAPIRIDPSASRNGFFSSRSRGQALR</sequence>
<dbReference type="EMBL" id="JAARLZ010000010">
    <property type="protein sequence ID" value="NII08164.1"/>
    <property type="molecule type" value="Genomic_DNA"/>
</dbReference>
<evidence type="ECO:0000313" key="1">
    <source>
        <dbReference type="EMBL" id="NII08164.1"/>
    </source>
</evidence>
<dbReference type="Pfam" id="PF07963">
    <property type="entry name" value="N_methyl"/>
    <property type="match status" value="1"/>
</dbReference>
<accession>A0A7X5ZJU3</accession>
<reference evidence="1 2" key="1">
    <citation type="submission" date="2020-03" db="EMBL/GenBank/DDBJ databases">
        <authorList>
            <person name="Lai Q."/>
        </authorList>
    </citation>
    <scope>NUCLEOTIDE SEQUENCE [LARGE SCALE GENOMIC DNA]</scope>
    <source>
        <strain evidence="1 2">CCUG 25036</strain>
    </source>
</reference>
<dbReference type="InterPro" id="IPR012902">
    <property type="entry name" value="N_methyl_site"/>
</dbReference>
<comment type="caution">
    <text evidence="1">The sequence shown here is derived from an EMBL/GenBank/DDBJ whole genome shotgun (WGS) entry which is preliminary data.</text>
</comment>
<dbReference type="Proteomes" id="UP000490980">
    <property type="component" value="Unassembled WGS sequence"/>
</dbReference>
<evidence type="ECO:0000313" key="2">
    <source>
        <dbReference type="Proteomes" id="UP000490980"/>
    </source>
</evidence>
<dbReference type="InterPro" id="IPR045584">
    <property type="entry name" value="Pilin-like"/>
</dbReference>
<keyword evidence="2" id="KW-1185">Reference proteome</keyword>
<dbReference type="SUPFAM" id="SSF54523">
    <property type="entry name" value="Pili subunits"/>
    <property type="match status" value="1"/>
</dbReference>
<protein>
    <submittedName>
        <fullName evidence="1">Prepilin-type N-terminal cleavage/methylation domain-containing protein</fullName>
    </submittedName>
</protein>